<protein>
    <submittedName>
        <fullName evidence="1">Uncharacterized protein</fullName>
    </submittedName>
</protein>
<dbReference type="RefSeq" id="WP_279586977.1">
    <property type="nucleotide sequence ID" value="NZ_SOEC01000007.1"/>
</dbReference>
<comment type="caution">
    <text evidence="1">The sequence shown here is derived from an EMBL/GenBank/DDBJ whole genome shotgun (WGS) entry which is preliminary data.</text>
</comment>
<reference evidence="1 2" key="1">
    <citation type="submission" date="2019-03" db="EMBL/GenBank/DDBJ databases">
        <title>Freshwater and sediment microbial communities from various areas in North America, analyzing microbe dynamics in response to fracking.</title>
        <authorList>
            <person name="Lamendella R."/>
        </authorList>
    </citation>
    <scope>NUCLEOTIDE SEQUENCE [LARGE SCALE GENOMIC DNA]</scope>
    <source>
        <strain evidence="1 2">6_TX</strain>
    </source>
</reference>
<organism evidence="1 2">
    <name type="scientific">Modicisalibacter xianhensis</name>
    <dbReference type="NCBI Taxonomy" id="442341"/>
    <lineage>
        <taxon>Bacteria</taxon>
        <taxon>Pseudomonadati</taxon>
        <taxon>Pseudomonadota</taxon>
        <taxon>Gammaproteobacteria</taxon>
        <taxon>Oceanospirillales</taxon>
        <taxon>Halomonadaceae</taxon>
        <taxon>Modicisalibacter</taxon>
    </lineage>
</organism>
<dbReference type="AlphaFoldDB" id="A0A4R8FS83"/>
<evidence type="ECO:0000313" key="1">
    <source>
        <dbReference type="EMBL" id="TDX29449.1"/>
    </source>
</evidence>
<evidence type="ECO:0000313" key="2">
    <source>
        <dbReference type="Proteomes" id="UP000294489"/>
    </source>
</evidence>
<accession>A0A4R8FS83</accession>
<dbReference type="Proteomes" id="UP000294489">
    <property type="component" value="Unassembled WGS sequence"/>
</dbReference>
<name>A0A4R8FS83_9GAMM</name>
<proteinExistence type="predicted"/>
<sequence>MIERNFYRLAAPYIRRHHAIVRNKNMSLTDINDRANAQEVQHG</sequence>
<gene>
    <name evidence="1" type="ORF">DFO67_107125</name>
</gene>
<dbReference type="EMBL" id="SOEC01000007">
    <property type="protein sequence ID" value="TDX29449.1"/>
    <property type="molecule type" value="Genomic_DNA"/>
</dbReference>